<dbReference type="Proteomes" id="UP000199112">
    <property type="component" value="Unassembled WGS sequence"/>
</dbReference>
<gene>
    <name evidence="1" type="ORF">SAMN04487967_2241</name>
</gene>
<protein>
    <submittedName>
        <fullName evidence="1">Uncharacterized protein</fullName>
    </submittedName>
</protein>
<dbReference type="AlphaFoldDB" id="A0A1H6FYB4"/>
<dbReference type="OrthoDB" id="275755at2157"/>
<name>A0A1H6FYB4_9EURY</name>
<organism evidence="1 2">
    <name type="scientific">Natronorubrum sediminis</name>
    <dbReference type="NCBI Taxonomy" id="640943"/>
    <lineage>
        <taxon>Archaea</taxon>
        <taxon>Methanobacteriati</taxon>
        <taxon>Methanobacteriota</taxon>
        <taxon>Stenosarchaea group</taxon>
        <taxon>Halobacteria</taxon>
        <taxon>Halobacteriales</taxon>
        <taxon>Natrialbaceae</taxon>
        <taxon>Natronorubrum</taxon>
    </lineage>
</organism>
<proteinExistence type="predicted"/>
<dbReference type="EMBL" id="FNWL01000002">
    <property type="protein sequence ID" value="SEH15786.1"/>
    <property type="molecule type" value="Genomic_DNA"/>
</dbReference>
<keyword evidence="2" id="KW-1185">Reference proteome</keyword>
<dbReference type="RefSeq" id="WP_090507075.1">
    <property type="nucleotide sequence ID" value="NZ_FNWL01000002.1"/>
</dbReference>
<reference evidence="2" key="1">
    <citation type="submission" date="2016-10" db="EMBL/GenBank/DDBJ databases">
        <authorList>
            <person name="Varghese N."/>
            <person name="Submissions S."/>
        </authorList>
    </citation>
    <scope>NUCLEOTIDE SEQUENCE [LARGE SCALE GENOMIC DNA]</scope>
    <source>
        <strain evidence="2">CGMCC 1.8981</strain>
    </source>
</reference>
<sequence>MRCVNCRKNAGYNRAVIELFSGVEIGGLCMNCERDEFGRHFDSSTDADRCCSLCNRDGQVQFPRYVPETHVRDGDLVVESSIETGDAVPCLCDEHFHELLEEPSQPRSVTL</sequence>
<accession>A0A1H6FYB4</accession>
<evidence type="ECO:0000313" key="2">
    <source>
        <dbReference type="Proteomes" id="UP000199112"/>
    </source>
</evidence>
<evidence type="ECO:0000313" key="1">
    <source>
        <dbReference type="EMBL" id="SEH15786.1"/>
    </source>
</evidence>